<dbReference type="CDD" id="cd01392">
    <property type="entry name" value="HTH_LacI"/>
    <property type="match status" value="1"/>
</dbReference>
<dbReference type="InterPro" id="IPR028082">
    <property type="entry name" value="Peripla_BP_I"/>
</dbReference>
<evidence type="ECO:0000256" key="3">
    <source>
        <dbReference type="ARBA" id="ARBA00023125"/>
    </source>
</evidence>
<proteinExistence type="predicted"/>
<dbReference type="PROSITE" id="PS50932">
    <property type="entry name" value="HTH_LACI_2"/>
    <property type="match status" value="1"/>
</dbReference>
<dbReference type="AlphaFoldDB" id="A0A7X1E6G5"/>
<dbReference type="Gene3D" id="1.10.260.40">
    <property type="entry name" value="lambda repressor-like DNA-binding domains"/>
    <property type="match status" value="1"/>
</dbReference>
<evidence type="ECO:0000256" key="2">
    <source>
        <dbReference type="ARBA" id="ARBA00023015"/>
    </source>
</evidence>
<evidence type="ECO:0000259" key="5">
    <source>
        <dbReference type="PROSITE" id="PS50932"/>
    </source>
</evidence>
<comment type="caution">
    <text evidence="6">The sequence shown here is derived from an EMBL/GenBank/DDBJ whole genome shotgun (WGS) entry which is preliminary data.</text>
</comment>
<dbReference type="Pfam" id="PF00356">
    <property type="entry name" value="LacI"/>
    <property type="match status" value="1"/>
</dbReference>
<keyword evidence="3 6" id="KW-0238">DNA-binding</keyword>
<dbReference type="RefSeq" id="WP_185693328.1">
    <property type="nucleotide sequence ID" value="NZ_JACHVA010000101.1"/>
</dbReference>
<dbReference type="Proteomes" id="UP000525652">
    <property type="component" value="Unassembled WGS sequence"/>
</dbReference>
<dbReference type="GO" id="GO:0003700">
    <property type="term" value="F:DNA-binding transcription factor activity"/>
    <property type="evidence" value="ECO:0007669"/>
    <property type="project" value="TreeGrafter"/>
</dbReference>
<evidence type="ECO:0000313" key="7">
    <source>
        <dbReference type="Proteomes" id="UP000525652"/>
    </source>
</evidence>
<dbReference type="InterPro" id="IPR010982">
    <property type="entry name" value="Lambda_DNA-bd_dom_sf"/>
</dbReference>
<dbReference type="Gene3D" id="3.40.50.2300">
    <property type="match status" value="2"/>
</dbReference>
<evidence type="ECO:0000256" key="4">
    <source>
        <dbReference type="ARBA" id="ARBA00023163"/>
    </source>
</evidence>
<feature type="domain" description="HTH lacI-type" evidence="5">
    <location>
        <begin position="18"/>
        <end position="63"/>
    </location>
</feature>
<dbReference type="CDD" id="cd06267">
    <property type="entry name" value="PBP1_LacI_sugar_binding-like"/>
    <property type="match status" value="1"/>
</dbReference>
<reference evidence="6 7" key="1">
    <citation type="submission" date="2020-07" db="EMBL/GenBank/DDBJ databases">
        <authorList>
            <person name="Feng X."/>
        </authorList>
    </citation>
    <scope>NUCLEOTIDE SEQUENCE [LARGE SCALE GENOMIC DNA]</scope>
    <source>
        <strain evidence="6 7">JCM14086</strain>
    </source>
</reference>
<name>A0A7X1E6G5_9BACT</name>
<dbReference type="PANTHER" id="PTHR30146:SF148">
    <property type="entry name" value="HTH-TYPE TRANSCRIPTIONAL REPRESSOR PURR-RELATED"/>
    <property type="match status" value="1"/>
</dbReference>
<dbReference type="EMBL" id="JACHVA010000101">
    <property type="protein sequence ID" value="MBC2602662.1"/>
    <property type="molecule type" value="Genomic_DNA"/>
</dbReference>
<evidence type="ECO:0000256" key="1">
    <source>
        <dbReference type="ARBA" id="ARBA00022491"/>
    </source>
</evidence>
<keyword evidence="7" id="KW-1185">Reference proteome</keyword>
<dbReference type="SUPFAM" id="SSF53822">
    <property type="entry name" value="Periplasmic binding protein-like I"/>
    <property type="match status" value="1"/>
</dbReference>
<organism evidence="6 7">
    <name type="scientific">Puniceicoccus vermicola</name>
    <dbReference type="NCBI Taxonomy" id="388746"/>
    <lineage>
        <taxon>Bacteria</taxon>
        <taxon>Pseudomonadati</taxon>
        <taxon>Verrucomicrobiota</taxon>
        <taxon>Opitutia</taxon>
        <taxon>Puniceicoccales</taxon>
        <taxon>Puniceicoccaceae</taxon>
        <taxon>Puniceicoccus</taxon>
    </lineage>
</organism>
<dbReference type="InterPro" id="IPR000843">
    <property type="entry name" value="HTH_LacI"/>
</dbReference>
<dbReference type="Pfam" id="PF13377">
    <property type="entry name" value="Peripla_BP_3"/>
    <property type="match status" value="1"/>
</dbReference>
<dbReference type="InterPro" id="IPR046335">
    <property type="entry name" value="LacI/GalR-like_sensor"/>
</dbReference>
<sequence>MTDDFNMFMNKKSRSPQLRMRDIAQQAGVSLGTVSRVLNGKADVNPTLTQRVMRVVQDKGYQPRVNSGITHKNGQRLGPIGMLMDEITYSKRQSTSFQTSLIHGVERRVRERGGHLVIACCEEDARSGVLPAMIEDNLVKSVILRVNRGIPDTWIQEVAQRLPTVMLMHRDLLHSVPSVMCDNYGGMAQVLKHLMDLGHRRIGFYSEDEGARTTPIHTERLLCFERMRGEFGLSTDPRLIKVPRRNAATGESYDQLIERTSRDFLAMDDQRPTAIVCAADTYALCFQRTLSRQGLSLPRDMSLTGFMNTPYCEDATPPLTSVSLNEEELGRAAVDLLEERMRTPDSIVRHALVNTQLIERQSCAPFVPTQ</sequence>
<dbReference type="GO" id="GO:0000976">
    <property type="term" value="F:transcription cis-regulatory region binding"/>
    <property type="evidence" value="ECO:0007669"/>
    <property type="project" value="TreeGrafter"/>
</dbReference>
<gene>
    <name evidence="6" type="ORF">H5P30_12840</name>
</gene>
<evidence type="ECO:0000313" key="6">
    <source>
        <dbReference type="EMBL" id="MBC2602662.1"/>
    </source>
</evidence>
<accession>A0A7X1E6G5</accession>
<keyword evidence="1" id="KW-0678">Repressor</keyword>
<dbReference type="PRINTS" id="PR00036">
    <property type="entry name" value="HTHLACI"/>
</dbReference>
<protein>
    <submittedName>
        <fullName evidence="6">LacI family DNA-binding transcriptional regulator</fullName>
    </submittedName>
</protein>
<dbReference type="PROSITE" id="PS00356">
    <property type="entry name" value="HTH_LACI_1"/>
    <property type="match status" value="1"/>
</dbReference>
<dbReference type="PANTHER" id="PTHR30146">
    <property type="entry name" value="LACI-RELATED TRANSCRIPTIONAL REPRESSOR"/>
    <property type="match status" value="1"/>
</dbReference>
<keyword evidence="2" id="KW-0805">Transcription regulation</keyword>
<dbReference type="SMART" id="SM00354">
    <property type="entry name" value="HTH_LACI"/>
    <property type="match status" value="1"/>
</dbReference>
<dbReference type="SUPFAM" id="SSF47413">
    <property type="entry name" value="lambda repressor-like DNA-binding domains"/>
    <property type="match status" value="1"/>
</dbReference>
<keyword evidence="4" id="KW-0804">Transcription</keyword>